<protein>
    <submittedName>
        <fullName evidence="1">Uncharacterized protein</fullName>
    </submittedName>
</protein>
<evidence type="ECO:0000313" key="1">
    <source>
        <dbReference type="EMBL" id="MEL3959452.1"/>
    </source>
</evidence>
<name>A0ABU9K2V2_9BACI</name>
<keyword evidence="2" id="KW-1185">Reference proteome</keyword>
<dbReference type="EMBL" id="JBBYAK010000002">
    <property type="protein sequence ID" value="MEL3959452.1"/>
    <property type="molecule type" value="Genomic_DNA"/>
</dbReference>
<comment type="caution">
    <text evidence="1">The sequence shown here is derived from an EMBL/GenBank/DDBJ whole genome shotgun (WGS) entry which is preliminary data.</text>
</comment>
<gene>
    <name evidence="1" type="ORF">NST17_20075</name>
</gene>
<reference evidence="1 2" key="1">
    <citation type="submission" date="2024-03" db="EMBL/GenBank/DDBJ databases">
        <title>Bacilli Hybrid Assemblies.</title>
        <authorList>
            <person name="Kovac J."/>
        </authorList>
    </citation>
    <scope>NUCLEOTIDE SEQUENCE [LARGE SCALE GENOMIC DNA]</scope>
    <source>
        <strain evidence="1 2">FSL M8-0022</strain>
    </source>
</reference>
<organism evidence="1 2">
    <name type="scientific">Caldifermentibacillus hisashii</name>
    <dbReference type="NCBI Taxonomy" id="996558"/>
    <lineage>
        <taxon>Bacteria</taxon>
        <taxon>Bacillati</taxon>
        <taxon>Bacillota</taxon>
        <taxon>Bacilli</taxon>
        <taxon>Bacillales</taxon>
        <taxon>Bacillaceae</taxon>
        <taxon>Caldifermentibacillus</taxon>
    </lineage>
</organism>
<sequence length="77" mass="8899">MEFYKEFKVKGASFTGQIIRTSKNGYSFRVDSVNNATHTYNIDDLYKLIDELNIIKDNIKDLNSELRNGYAKNEGDN</sequence>
<evidence type="ECO:0000313" key="2">
    <source>
        <dbReference type="Proteomes" id="UP001459714"/>
    </source>
</evidence>
<dbReference type="Proteomes" id="UP001459714">
    <property type="component" value="Unassembled WGS sequence"/>
</dbReference>
<accession>A0ABU9K2V2</accession>
<dbReference type="RefSeq" id="WP_342021087.1">
    <property type="nucleotide sequence ID" value="NZ_JBBYAK010000002.1"/>
</dbReference>
<proteinExistence type="predicted"/>